<evidence type="ECO:0000313" key="1">
    <source>
        <dbReference type="EMBL" id="ROR28509.1"/>
    </source>
</evidence>
<name>A0A3N1XPA4_9FIRM</name>
<sequence>MVKNLYKRIFLFAGLFFIIMVNFVNSTKVNAKYNIWDGSIASNFAGGNGTEKDPFQIENGSQLALLSKYVNENISNYSTSYYILIADIFLNDTSNWENWKNSSPDNSWTSIGTVNAQFKGVFDGNGHKIIGMYGNEAKDNYAMRLGLFGCASEAIIKNVGVEKSCLIGKYWRNTIASIVCYLKDGIVDNCYNKGNVIGYGSELAGIVGSNYDGTVKNCYNYGKVTYSDVNSHPSDIGGIVALNYGQIDNCYNKGYVFENDKVKQPDRDLGGIVGNNLGKVENSYNDGSITCGNNVNCVGGIAGTNCDGNIVNSYNTGKITTGKNCSYISGIVGNLSGGTVQKSYNTGKIACSTNNKYIGGINGRMFKGKIIESYNKGNISISTNSESIGGVIGCEDDYDLACEILNCYNLGTITCGSKCKKVGGIAGSSDSKTDNCYNKGMISVGKYGDGIGGIIGVSLKGIITNCYNIGDIKSSYSTCLGGIVGNLGAYAIIDDPYPNIKSKVSNCYNLGNIGGRDCFYVGGIVGESYQKTYNSYNAGTVTAGGMVGGIIGRKTFGGNNIPSNCFYLKDCVKLAGKNIYKDEINTYGSKLTTKELKKSTFVSKLNKWVKEHGDKVYSSWNLGPSNKNKGYPYLKNNSN</sequence>
<proteinExistence type="predicted"/>
<protein>
    <recommendedName>
        <fullName evidence="3">GLUG motif-containing protein</fullName>
    </recommendedName>
</protein>
<dbReference type="OrthoDB" id="1864276at2"/>
<dbReference type="RefSeq" id="WP_123609015.1">
    <property type="nucleotide sequence ID" value="NZ_RJVG01000004.1"/>
</dbReference>
<evidence type="ECO:0008006" key="3">
    <source>
        <dbReference type="Google" id="ProtNLM"/>
    </source>
</evidence>
<dbReference type="Proteomes" id="UP000273083">
    <property type="component" value="Unassembled WGS sequence"/>
</dbReference>
<dbReference type="EMBL" id="RJVG01000004">
    <property type="protein sequence ID" value="ROR28509.1"/>
    <property type="molecule type" value="Genomic_DNA"/>
</dbReference>
<keyword evidence="2" id="KW-1185">Reference proteome</keyword>
<organism evidence="1 2">
    <name type="scientific">Mobilisporobacter senegalensis</name>
    <dbReference type="NCBI Taxonomy" id="1329262"/>
    <lineage>
        <taxon>Bacteria</taxon>
        <taxon>Bacillati</taxon>
        <taxon>Bacillota</taxon>
        <taxon>Clostridia</taxon>
        <taxon>Lachnospirales</taxon>
        <taxon>Lachnospiraceae</taxon>
        <taxon>Mobilisporobacter</taxon>
    </lineage>
</organism>
<accession>A0A3N1XPA4</accession>
<reference evidence="1 2" key="1">
    <citation type="submission" date="2018-11" db="EMBL/GenBank/DDBJ databases">
        <title>Genomic Encyclopedia of Type Strains, Phase IV (KMG-IV): sequencing the most valuable type-strain genomes for metagenomic binning, comparative biology and taxonomic classification.</title>
        <authorList>
            <person name="Goeker M."/>
        </authorList>
    </citation>
    <scope>NUCLEOTIDE SEQUENCE [LARGE SCALE GENOMIC DNA]</scope>
    <source>
        <strain evidence="1 2">DSM 26537</strain>
    </source>
</reference>
<evidence type="ECO:0000313" key="2">
    <source>
        <dbReference type="Proteomes" id="UP000273083"/>
    </source>
</evidence>
<dbReference type="Gene3D" id="2.160.20.110">
    <property type="match status" value="2"/>
</dbReference>
<dbReference type="AlphaFoldDB" id="A0A3N1XPA4"/>
<comment type="caution">
    <text evidence="1">The sequence shown here is derived from an EMBL/GenBank/DDBJ whole genome shotgun (WGS) entry which is preliminary data.</text>
</comment>
<gene>
    <name evidence="1" type="ORF">EDD66_10491</name>
</gene>